<dbReference type="PANTHER" id="PTHR47934:SF28">
    <property type="entry name" value="OS04G0488500 PROTEIN"/>
    <property type="match status" value="1"/>
</dbReference>
<evidence type="ECO:0000256" key="3">
    <source>
        <dbReference type="PROSITE-ProRule" id="PRU00708"/>
    </source>
</evidence>
<comment type="caution">
    <text evidence="5">The sequence shown here is derived from an EMBL/GenBank/DDBJ whole genome shotgun (WGS) entry which is preliminary data.</text>
</comment>
<name>A0AAN8UAA1_SOLBU</name>
<reference evidence="5 6" key="1">
    <citation type="submission" date="2024-02" db="EMBL/GenBank/DDBJ databases">
        <title>de novo genome assembly of Solanum bulbocastanum strain 11H21.</title>
        <authorList>
            <person name="Hosaka A.J."/>
        </authorList>
    </citation>
    <scope>NUCLEOTIDE SEQUENCE [LARGE SCALE GENOMIC DNA]</scope>
    <source>
        <tissue evidence="5">Young leaves</tissue>
    </source>
</reference>
<evidence type="ECO:0000313" key="5">
    <source>
        <dbReference type="EMBL" id="KAK6802585.1"/>
    </source>
</evidence>
<dbReference type="InterPro" id="IPR002885">
    <property type="entry name" value="PPR_rpt"/>
</dbReference>
<dbReference type="GO" id="GO:0005739">
    <property type="term" value="C:mitochondrion"/>
    <property type="evidence" value="ECO:0007669"/>
    <property type="project" value="TreeGrafter"/>
</dbReference>
<dbReference type="Pfam" id="PF13812">
    <property type="entry name" value="PPR_3"/>
    <property type="match status" value="1"/>
</dbReference>
<evidence type="ECO:0008006" key="7">
    <source>
        <dbReference type="Google" id="ProtNLM"/>
    </source>
</evidence>
<evidence type="ECO:0000256" key="2">
    <source>
        <dbReference type="ARBA" id="ARBA00022737"/>
    </source>
</evidence>
<feature type="transmembrane region" description="Helical" evidence="4">
    <location>
        <begin position="784"/>
        <end position="806"/>
    </location>
</feature>
<dbReference type="GO" id="GO:0006396">
    <property type="term" value="P:RNA processing"/>
    <property type="evidence" value="ECO:0007669"/>
    <property type="project" value="TreeGrafter"/>
</dbReference>
<dbReference type="EMBL" id="JBANQN010000001">
    <property type="protein sequence ID" value="KAK6802585.1"/>
    <property type="molecule type" value="Genomic_DNA"/>
</dbReference>
<feature type="repeat" description="PPR" evidence="3">
    <location>
        <begin position="223"/>
        <end position="257"/>
    </location>
</feature>
<dbReference type="AlphaFoldDB" id="A0AAN8UAA1"/>
<evidence type="ECO:0000256" key="1">
    <source>
        <dbReference type="ARBA" id="ARBA00007626"/>
    </source>
</evidence>
<keyword evidence="4" id="KW-1133">Transmembrane helix</keyword>
<dbReference type="Pfam" id="PF13041">
    <property type="entry name" value="PPR_2"/>
    <property type="match status" value="3"/>
</dbReference>
<dbReference type="Gene3D" id="1.25.40.10">
    <property type="entry name" value="Tetratricopeptide repeat domain"/>
    <property type="match status" value="3"/>
</dbReference>
<dbReference type="InterPro" id="IPR011990">
    <property type="entry name" value="TPR-like_helical_dom_sf"/>
</dbReference>
<gene>
    <name evidence="5" type="ORF">RDI58_000365</name>
</gene>
<keyword evidence="6" id="KW-1185">Reference proteome</keyword>
<dbReference type="PROSITE" id="PS51375">
    <property type="entry name" value="PPR"/>
    <property type="match status" value="6"/>
</dbReference>
<dbReference type="NCBIfam" id="TIGR00756">
    <property type="entry name" value="PPR"/>
    <property type="match status" value="6"/>
</dbReference>
<feature type="repeat" description="PPR" evidence="3">
    <location>
        <begin position="258"/>
        <end position="292"/>
    </location>
</feature>
<proteinExistence type="inferred from homology"/>
<dbReference type="PANTHER" id="PTHR47934">
    <property type="entry name" value="PENTATRICOPEPTIDE REPEAT-CONTAINING PROTEIN PET309, MITOCHONDRIAL"/>
    <property type="match status" value="1"/>
</dbReference>
<keyword evidence="4" id="KW-0472">Membrane</keyword>
<dbReference type="Proteomes" id="UP001371456">
    <property type="component" value="Unassembled WGS sequence"/>
</dbReference>
<feature type="repeat" description="PPR" evidence="3">
    <location>
        <begin position="515"/>
        <end position="549"/>
    </location>
</feature>
<evidence type="ECO:0000256" key="4">
    <source>
        <dbReference type="SAM" id="Phobius"/>
    </source>
</evidence>
<dbReference type="InterPro" id="IPR051114">
    <property type="entry name" value="Mito_RNA_Proc_CCM1"/>
</dbReference>
<evidence type="ECO:0000313" key="6">
    <source>
        <dbReference type="Proteomes" id="UP001371456"/>
    </source>
</evidence>
<protein>
    <recommendedName>
        <fullName evidence="7">Pentatricopeptide repeat-containing protein</fullName>
    </recommendedName>
</protein>
<comment type="similarity">
    <text evidence="1">Belongs to the PPR family. P subfamily.</text>
</comment>
<feature type="repeat" description="PPR" evidence="3">
    <location>
        <begin position="153"/>
        <end position="187"/>
    </location>
</feature>
<keyword evidence="2" id="KW-0677">Repeat</keyword>
<accession>A0AAN8UAA1</accession>
<feature type="repeat" description="PPR" evidence="3">
    <location>
        <begin position="293"/>
        <end position="327"/>
    </location>
</feature>
<keyword evidence="4" id="KW-0812">Transmembrane</keyword>
<dbReference type="GO" id="GO:0003729">
    <property type="term" value="F:mRNA binding"/>
    <property type="evidence" value="ECO:0007669"/>
    <property type="project" value="TreeGrafter"/>
</dbReference>
<organism evidence="5 6">
    <name type="scientific">Solanum bulbocastanum</name>
    <name type="common">Wild potato</name>
    <dbReference type="NCBI Taxonomy" id="147425"/>
    <lineage>
        <taxon>Eukaryota</taxon>
        <taxon>Viridiplantae</taxon>
        <taxon>Streptophyta</taxon>
        <taxon>Embryophyta</taxon>
        <taxon>Tracheophyta</taxon>
        <taxon>Spermatophyta</taxon>
        <taxon>Magnoliopsida</taxon>
        <taxon>eudicotyledons</taxon>
        <taxon>Gunneridae</taxon>
        <taxon>Pentapetalae</taxon>
        <taxon>asterids</taxon>
        <taxon>lamiids</taxon>
        <taxon>Solanales</taxon>
        <taxon>Solanaceae</taxon>
        <taxon>Solanoideae</taxon>
        <taxon>Solaneae</taxon>
        <taxon>Solanum</taxon>
    </lineage>
</organism>
<sequence length="808" mass="92857">MSRSSLPQVTNWTRTMFGTRGAHRFSKKLQPFEGFPLESCCWFSRTIINHVHSFTQSKQRRPVRRVNRLPSKSTKSVPKKDIDLPKVFMRDTVTRISHILRFSTWDSAQEQLMELPIKWDSYTVNQVLKTHPPMEKAWLFFSWASKLKGFKHDQFTYTTMLDIFGEAGRISSMNYIFQQMQDKGIKIDAVTYTSLLHWLSDHGDINESIKLWQDMKDKGCVPNVVCYTAYMKGLFDHNRVKEGAKIYKEMLQSGCSPNCHTYTVLMEHLASSGKFDGVLEIFSKMQDAGVQPDKATCNILVGKCCKAGETQAMMKILHYMKENFLVLRYSVYQEAFHTLKMAGVSDRLLRDVNRHLSLQNFNQDQIDQSDGIAESNCFTLDDRMILHLLNKKSLLAVDYLLDSLMNKRLKLDPRIVSTVVEVNCSCGRVNGAFLAFEVSVKLGITIERITYLTMVGELIRTNSFSRVVDIVEPMVGAGLSLGSELTALLIHRLGCAREPASAEKLFRILPDQQKSIAVYTALISTYFTFGNADKGLEIFETMRKQGINLALSTYCVLLNGLERNGLFDKLQSYRKEKKRFESESCSREMSMEETYLEYKLAVDAVAAGMIGQMGLDSLIILLQHYGLKEVLEVALEAYALEESHVRNDYQPSYTFKWLKKQGAKDVFQLFAEKARDHKGLVSRWAVLQETRVEYFRGKDFVTFVRNHSELKDILESDKGLEPEDIANTLLQKNLLVRCDRVVKIVRPGKKKLSSWPAHLEIYHDQVFSENDAFFAWAFVKRRPLWQTLLSFFWPVLTLAICLFPVYPH</sequence>
<dbReference type="GO" id="GO:0007005">
    <property type="term" value="P:mitochondrion organization"/>
    <property type="evidence" value="ECO:0007669"/>
    <property type="project" value="TreeGrafter"/>
</dbReference>
<feature type="repeat" description="PPR" evidence="3">
    <location>
        <begin position="188"/>
        <end position="222"/>
    </location>
</feature>